<reference evidence="1 2" key="1">
    <citation type="journal article" date="2019" name="Front. Microbiol.">
        <title>Thermoanaerosceptrum fracticalcis gen. nov. sp. nov., a Novel Fumarate-Fermenting Microorganism From a Deep Fractured Carbonate Aquifer of the US Great Basin.</title>
        <authorList>
            <person name="Hamilton-Brehm S.D."/>
            <person name="Stewart L.E."/>
            <person name="Zavarin M."/>
            <person name="Caldwell M."/>
            <person name="Lawson P.A."/>
            <person name="Onstott T.C."/>
            <person name="Grzymski J."/>
            <person name="Neveux I."/>
            <person name="Lollar B.S."/>
            <person name="Russell C.E."/>
            <person name="Moser D.P."/>
        </authorList>
    </citation>
    <scope>NUCLEOTIDE SEQUENCE [LARGE SCALE GENOMIC DNA]</scope>
    <source>
        <strain evidence="1 2">DRI-13</strain>
    </source>
</reference>
<accession>A0A7G6DZ85</accession>
<dbReference type="KEGG" id="tfr:BR63_01665"/>
<dbReference type="RefSeq" id="WP_034423944.1">
    <property type="nucleotide sequence ID" value="NZ_CP045798.1"/>
</dbReference>
<keyword evidence="2" id="KW-1185">Reference proteome</keyword>
<dbReference type="Proteomes" id="UP000515847">
    <property type="component" value="Chromosome"/>
</dbReference>
<name>A0A7G6DZ85_THEFR</name>
<dbReference type="EMBL" id="CP045798">
    <property type="protein sequence ID" value="QNB45139.1"/>
    <property type="molecule type" value="Genomic_DNA"/>
</dbReference>
<proteinExistence type="predicted"/>
<organism evidence="1 2">
    <name type="scientific">Thermanaerosceptrum fracticalcis</name>
    <dbReference type="NCBI Taxonomy" id="1712410"/>
    <lineage>
        <taxon>Bacteria</taxon>
        <taxon>Bacillati</taxon>
        <taxon>Bacillota</taxon>
        <taxon>Clostridia</taxon>
        <taxon>Eubacteriales</taxon>
        <taxon>Peptococcaceae</taxon>
        <taxon>Thermanaerosceptrum</taxon>
    </lineage>
</organism>
<evidence type="ECO:0000313" key="2">
    <source>
        <dbReference type="Proteomes" id="UP000515847"/>
    </source>
</evidence>
<sequence>MLDKTAKIAQEVTPGVCPPEGCPPPTRIECIVVDKVYDSCFQIHDLSRDTTISRLTEFTTGPFAVGTITPCQLTPGSSITCTEVSRVSAGGGFFTITILVSVPITLTNPNNPTETVDRVFNFTKTVTLCCPEGVSPDCSESTLLFCSCIVSAVNLESITVTCTLQVCLVIKCILTVQLLVPSYGFCVPAPCVTIPGVCPPTPPAQCF</sequence>
<dbReference type="OrthoDB" id="1951178at2"/>
<protein>
    <submittedName>
        <fullName evidence="1">Uncharacterized protein</fullName>
    </submittedName>
</protein>
<evidence type="ECO:0000313" key="1">
    <source>
        <dbReference type="EMBL" id="QNB45139.1"/>
    </source>
</evidence>
<dbReference type="AlphaFoldDB" id="A0A7G6DZ85"/>
<gene>
    <name evidence="1" type="ORF">BR63_01665</name>
</gene>